<feature type="domain" description="AAA" evidence="1">
    <location>
        <begin position="21"/>
        <end position="157"/>
    </location>
</feature>
<protein>
    <submittedName>
        <fullName evidence="2">ATPase</fullName>
    </submittedName>
</protein>
<evidence type="ECO:0000313" key="3">
    <source>
        <dbReference type="Proteomes" id="UP000189670"/>
    </source>
</evidence>
<sequence>MKTNGVKRHYEDDIISCLGSKPIKMITGFRRTGKSFISQMIAQRSVKDKRYEQQNILYLNFEDFRLSTIESAAKIYEIFQLFKIEIAKPEKMLLIFDEIQNIKDWDAFIRTLYEMEDNIEIIITGSNSELLSSEISSKLAGRFITFFIYPFSFKEFLLYNQMTVHDDIDLLRKQEQLKRFFHQYVIFGGLPEIFSITSEDAKKSYLMGIISKVILDDIVKRFSIKHPHMVEKILHYIILNTGNLTAFSRIANYLKNQHISVSQDTIIQYVQYIIKTYALFEIQKFDWKQQRIFETKKNTMPLTQV</sequence>
<dbReference type="PANTHER" id="PTHR33295">
    <property type="entry name" value="ATPASE"/>
    <property type="match status" value="1"/>
</dbReference>
<dbReference type="InterPro" id="IPR027417">
    <property type="entry name" value="P-loop_NTPase"/>
</dbReference>
<name>A0A1V1NY20_9BACT</name>
<evidence type="ECO:0000313" key="2">
    <source>
        <dbReference type="EMBL" id="ETR67480.1"/>
    </source>
</evidence>
<dbReference type="AlphaFoldDB" id="A0A1V1NY20"/>
<dbReference type="Gene3D" id="3.40.50.300">
    <property type="entry name" value="P-loop containing nucleotide triphosphate hydrolases"/>
    <property type="match status" value="1"/>
</dbReference>
<dbReference type="SUPFAM" id="SSF52540">
    <property type="entry name" value="P-loop containing nucleoside triphosphate hydrolases"/>
    <property type="match status" value="1"/>
</dbReference>
<dbReference type="EMBL" id="ATBP01001360">
    <property type="protein sequence ID" value="ETR67480.1"/>
    <property type="molecule type" value="Genomic_DNA"/>
</dbReference>
<organism evidence="2 3">
    <name type="scientific">Candidatus Magnetoglobus multicellularis str. Araruama</name>
    <dbReference type="NCBI Taxonomy" id="890399"/>
    <lineage>
        <taxon>Bacteria</taxon>
        <taxon>Pseudomonadati</taxon>
        <taxon>Thermodesulfobacteriota</taxon>
        <taxon>Desulfobacteria</taxon>
        <taxon>Desulfobacterales</taxon>
        <taxon>Desulfobacteraceae</taxon>
        <taxon>Candidatus Magnetoglobus</taxon>
    </lineage>
</organism>
<reference evidence="3" key="1">
    <citation type="submission" date="2012-11" db="EMBL/GenBank/DDBJ databases">
        <authorList>
            <person name="Lucero-Rivera Y.E."/>
            <person name="Tovar-Ramirez D."/>
        </authorList>
    </citation>
    <scope>NUCLEOTIDE SEQUENCE [LARGE SCALE GENOMIC DNA]</scope>
    <source>
        <strain evidence="3">Araruama</strain>
    </source>
</reference>
<dbReference type="PANTHER" id="PTHR33295:SF18">
    <property type="entry name" value="AAA+ ATPASE DOMAIN-CONTAINING PROTEIN"/>
    <property type="match status" value="1"/>
</dbReference>
<comment type="caution">
    <text evidence="2">The sequence shown here is derived from an EMBL/GenBank/DDBJ whole genome shotgun (WGS) entry which is preliminary data.</text>
</comment>
<proteinExistence type="predicted"/>
<evidence type="ECO:0000259" key="1">
    <source>
        <dbReference type="Pfam" id="PF13173"/>
    </source>
</evidence>
<dbReference type="InterPro" id="IPR041682">
    <property type="entry name" value="AAA_14"/>
</dbReference>
<gene>
    <name evidence="2" type="ORF">OMM_05113</name>
</gene>
<dbReference type="Pfam" id="PF13173">
    <property type="entry name" value="AAA_14"/>
    <property type="match status" value="1"/>
</dbReference>
<dbReference type="Proteomes" id="UP000189670">
    <property type="component" value="Unassembled WGS sequence"/>
</dbReference>
<accession>A0A1V1NY20</accession>